<feature type="domain" description="Haemin-degrading HemS/ChuX" evidence="1">
    <location>
        <begin position="53"/>
        <end position="167"/>
    </location>
</feature>
<dbReference type="CDD" id="cd16830">
    <property type="entry name" value="HemS-like_N"/>
    <property type="match status" value="1"/>
</dbReference>
<dbReference type="Proteomes" id="UP001221208">
    <property type="component" value="Unassembled WGS sequence"/>
</dbReference>
<comment type="caution">
    <text evidence="2">The sequence shown here is derived from an EMBL/GenBank/DDBJ whole genome shotgun (WGS) entry which is preliminary data.</text>
</comment>
<dbReference type="EMBL" id="JAQQXR010000014">
    <property type="protein sequence ID" value="MDC8760518.1"/>
    <property type="molecule type" value="Genomic_DNA"/>
</dbReference>
<sequence>MHTHINTIQGACADLRREKKMRHRDIATELHMSEGELVDAHAGAFISTFGAALCATRLHPDWPGIVEALEPLGEVMARTRNASCVHEKLGVYRKASHSHDVGLVLGGAIELRVFYRQWAHGFAVSEQTSRGLQRSLQFFDASGTAIHKVYLKDNSDVDAYERLVQRFAAVSQTPGIEVAPAPSAAAELADEAVDVAGLRAAWAGLRDSHDFFSMLKHFAVSRLQGLRLAEARFVQQIDRAGVLDLLNEAALEGVAITAFVGNAGMIQIHSGPVKKVAAMGPWINVLDPGFNLRLREEDIASAWVVKQPSVDGLLTSLELFDARGDTILMLFGERKPGKQELCAWRALIENVLREHELCAA</sequence>
<dbReference type="SUPFAM" id="SSF144064">
    <property type="entry name" value="Heme iron utilization protein-like"/>
    <property type="match status" value="1"/>
</dbReference>
<proteinExistence type="predicted"/>
<dbReference type="Gene3D" id="3.40.1570.10">
    <property type="entry name" value="HemS/ChuS/ChuX like domains"/>
    <property type="match status" value="2"/>
</dbReference>
<reference evidence="2 3" key="1">
    <citation type="submission" date="2022-10" db="EMBL/GenBank/DDBJ databases">
        <title>Janthinobacterium sp. hw3 Genome sequencing.</title>
        <authorList>
            <person name="Park S."/>
        </authorList>
    </citation>
    <scope>NUCLEOTIDE SEQUENCE [LARGE SCALE GENOMIC DNA]</scope>
    <source>
        <strain evidence="3">hw3</strain>
    </source>
</reference>
<organism evidence="2 3">
    <name type="scientific">Janthinobacterium fluminis</name>
    <dbReference type="NCBI Taxonomy" id="2987524"/>
    <lineage>
        <taxon>Bacteria</taxon>
        <taxon>Pseudomonadati</taxon>
        <taxon>Pseudomonadota</taxon>
        <taxon>Betaproteobacteria</taxon>
        <taxon>Burkholderiales</taxon>
        <taxon>Oxalobacteraceae</taxon>
        <taxon>Janthinobacterium</taxon>
    </lineage>
</organism>
<evidence type="ECO:0000313" key="2">
    <source>
        <dbReference type="EMBL" id="MDC8760518.1"/>
    </source>
</evidence>
<protein>
    <submittedName>
        <fullName evidence="2">Hemin-degrading factor</fullName>
    </submittedName>
</protein>
<dbReference type="RefSeq" id="WP_273674352.1">
    <property type="nucleotide sequence ID" value="NZ_JAQQXR010000014.1"/>
</dbReference>
<gene>
    <name evidence="2" type="ORF">OIK44_23295</name>
</gene>
<dbReference type="CDD" id="cd16831">
    <property type="entry name" value="HemS-like_C"/>
    <property type="match status" value="1"/>
</dbReference>
<dbReference type="InterPro" id="IPR007845">
    <property type="entry name" value="HemS/ChuX_dom"/>
</dbReference>
<dbReference type="Pfam" id="PF05171">
    <property type="entry name" value="HemS"/>
    <property type="match status" value="2"/>
</dbReference>
<feature type="domain" description="Haemin-degrading HemS/ChuX" evidence="1">
    <location>
        <begin position="220"/>
        <end position="350"/>
    </location>
</feature>
<dbReference type="InterPro" id="IPR053733">
    <property type="entry name" value="Heme_Transport_Util_sf"/>
</dbReference>
<evidence type="ECO:0000313" key="3">
    <source>
        <dbReference type="Proteomes" id="UP001221208"/>
    </source>
</evidence>
<accession>A0ABT5K6A5</accession>
<name>A0ABT5K6A5_9BURK</name>
<keyword evidence="3" id="KW-1185">Reference proteome</keyword>
<evidence type="ECO:0000259" key="1">
    <source>
        <dbReference type="Pfam" id="PF05171"/>
    </source>
</evidence>